<feature type="region of interest" description="Disordered" evidence="4">
    <location>
        <begin position="69"/>
        <end position="91"/>
    </location>
</feature>
<dbReference type="PANTHER" id="PTHR10133:SF27">
    <property type="entry name" value="DNA POLYMERASE NU"/>
    <property type="match status" value="1"/>
</dbReference>
<keyword evidence="2" id="KW-0235">DNA replication</keyword>
<dbReference type="InterPro" id="IPR001098">
    <property type="entry name" value="DNA-dir_DNA_pol_A_palm_dom"/>
</dbReference>
<proteinExistence type="predicted"/>
<dbReference type="GO" id="GO:0006261">
    <property type="term" value="P:DNA-templated DNA replication"/>
    <property type="evidence" value="ECO:0007669"/>
    <property type="project" value="InterPro"/>
</dbReference>
<evidence type="ECO:0000313" key="6">
    <source>
        <dbReference type="EMBL" id="OHV28606.1"/>
    </source>
</evidence>
<dbReference type="GO" id="GO:0003887">
    <property type="term" value="F:DNA-directed DNA polymerase activity"/>
    <property type="evidence" value="ECO:0007669"/>
    <property type="project" value="UniProtKB-EC"/>
</dbReference>
<feature type="region of interest" description="Disordered" evidence="4">
    <location>
        <begin position="515"/>
        <end position="536"/>
    </location>
</feature>
<comment type="catalytic activity">
    <reaction evidence="3">
        <text>DNA(n) + a 2'-deoxyribonucleoside 5'-triphosphate = DNA(n+1) + diphosphate</text>
        <dbReference type="Rhea" id="RHEA:22508"/>
        <dbReference type="Rhea" id="RHEA-COMP:17339"/>
        <dbReference type="Rhea" id="RHEA-COMP:17340"/>
        <dbReference type="ChEBI" id="CHEBI:33019"/>
        <dbReference type="ChEBI" id="CHEBI:61560"/>
        <dbReference type="ChEBI" id="CHEBI:173112"/>
        <dbReference type="EC" id="2.7.7.7"/>
    </reaction>
</comment>
<evidence type="ECO:0000256" key="1">
    <source>
        <dbReference type="ARBA" id="ARBA00012417"/>
    </source>
</evidence>
<dbReference type="PANTHER" id="PTHR10133">
    <property type="entry name" value="DNA POLYMERASE I"/>
    <property type="match status" value="1"/>
</dbReference>
<name>A0A1S1Q4Q7_9ACTN</name>
<dbReference type="InterPro" id="IPR002298">
    <property type="entry name" value="DNA_polymerase_A"/>
</dbReference>
<evidence type="ECO:0000256" key="2">
    <source>
        <dbReference type="ARBA" id="ARBA00022705"/>
    </source>
</evidence>
<evidence type="ECO:0000256" key="3">
    <source>
        <dbReference type="ARBA" id="ARBA00049244"/>
    </source>
</evidence>
<feature type="region of interest" description="Disordered" evidence="4">
    <location>
        <begin position="121"/>
        <end position="140"/>
    </location>
</feature>
<dbReference type="SMART" id="SM00482">
    <property type="entry name" value="POLAc"/>
    <property type="match status" value="1"/>
</dbReference>
<organism evidence="6 7">
    <name type="scientific">Parafrankia colletiae</name>
    <dbReference type="NCBI Taxonomy" id="573497"/>
    <lineage>
        <taxon>Bacteria</taxon>
        <taxon>Bacillati</taxon>
        <taxon>Actinomycetota</taxon>
        <taxon>Actinomycetes</taxon>
        <taxon>Frankiales</taxon>
        <taxon>Frankiaceae</taxon>
        <taxon>Parafrankia</taxon>
    </lineage>
</organism>
<accession>A0A1S1Q4Q7</accession>
<gene>
    <name evidence="6" type="ORF">CC117_30330</name>
</gene>
<dbReference type="Gene3D" id="3.30.70.370">
    <property type="match status" value="1"/>
</dbReference>
<evidence type="ECO:0000313" key="7">
    <source>
        <dbReference type="Proteomes" id="UP000179627"/>
    </source>
</evidence>
<dbReference type="Pfam" id="PF00476">
    <property type="entry name" value="DNA_pol_A"/>
    <property type="match status" value="1"/>
</dbReference>
<keyword evidence="7" id="KW-1185">Reference proteome</keyword>
<comment type="caution">
    <text evidence="6">The sequence shown here is derived from an EMBL/GenBank/DDBJ whole genome shotgun (WGS) entry which is preliminary data.</text>
</comment>
<dbReference type="Gene3D" id="1.10.150.20">
    <property type="entry name" value="5' to 3' exonuclease, C-terminal subdomain"/>
    <property type="match status" value="1"/>
</dbReference>
<dbReference type="AlphaFoldDB" id="A0A1S1Q4Q7"/>
<reference evidence="7" key="1">
    <citation type="submission" date="2016-07" db="EMBL/GenBank/DDBJ databases">
        <title>Sequence Frankia sp. strain CcI1.17.</title>
        <authorList>
            <person name="Ghodhbane-Gtari F."/>
            <person name="Swanson E."/>
            <person name="Gueddou A."/>
            <person name="Morris K."/>
            <person name="Hezbri K."/>
            <person name="Ktari A."/>
            <person name="Nouioui I."/>
            <person name="Abebe-Akele F."/>
            <person name="Simpson S."/>
            <person name="Thomas K."/>
            <person name="Gtari M."/>
            <person name="Tisa L.S."/>
            <person name="Hurst S."/>
        </authorList>
    </citation>
    <scope>NUCLEOTIDE SEQUENCE [LARGE SCALE GENOMIC DNA]</scope>
    <source>
        <strain evidence="7">Cc1.17</strain>
    </source>
</reference>
<dbReference type="EMBL" id="MBLM01000176">
    <property type="protein sequence ID" value="OHV28606.1"/>
    <property type="molecule type" value="Genomic_DNA"/>
</dbReference>
<evidence type="ECO:0000256" key="4">
    <source>
        <dbReference type="SAM" id="MobiDB-lite"/>
    </source>
</evidence>
<sequence length="637" mass="66934">MRALAAAGAGRGSPVAVVPVGHTGVALAHGGTTWAYSADPAAVLRAVEAAFSPRWVWWTIRGTGSLLAGAGDDRSGADAGSTGRGLRPAGDGGTAPALCWDLAAVHRVLHGGRRDDPGAVWAAVRGLPPPPSPPRHRSDGQLDLLATIDESPKLPDTGDAGRVGDDVRADGPVGADGQLRPGWIEETLRGTAAGGVDVRLARAERFAELALVAMAAQERTLRALPDPRVRPTGVPLAVLTARAESAAELLAHELARRGLPVHRPTAERTIAGIIGPRPRDETGRVTARQARDAPVLRHLGPSVDLRSPLSLRAGLAAVGIDVPDTRSWRLTALRGAHPVIEPLLAWRRAERIATTYGFGWLDDHVGADGRLRGGWRGSDGAAGRMTADAGLHSLPGDLRVAVIAEPGYRFVRADLGQIEPRVLAVVSGDPELARATAQDDLYAPVAARLRVDRPTAKVAVLAAMYGQTSGAAGQALRQMRRTYPVALAYLDAAEAVGREPAAPAGVTRPPLRTFGGRRIPLPVRPDGTDEADGARDPERVNASWGRFARNAVVQGAAAELFKAWAVTVRQLLVPLGGEIVLCLHDELLLHVPTERADEVVAATRRALDATAGYWAAGSGVRFVADITVSERWSDAKS</sequence>
<dbReference type="SUPFAM" id="SSF56672">
    <property type="entry name" value="DNA/RNA polymerases"/>
    <property type="match status" value="1"/>
</dbReference>
<dbReference type="Proteomes" id="UP000179627">
    <property type="component" value="Unassembled WGS sequence"/>
</dbReference>
<dbReference type="GO" id="GO:0003677">
    <property type="term" value="F:DNA binding"/>
    <property type="evidence" value="ECO:0007669"/>
    <property type="project" value="InterPro"/>
</dbReference>
<dbReference type="EC" id="2.7.7.7" evidence="1"/>
<dbReference type="GO" id="GO:0006302">
    <property type="term" value="P:double-strand break repair"/>
    <property type="evidence" value="ECO:0007669"/>
    <property type="project" value="TreeGrafter"/>
</dbReference>
<protein>
    <recommendedName>
        <fullName evidence="1">DNA-directed DNA polymerase</fullName>
        <ecNumber evidence="1">2.7.7.7</ecNumber>
    </recommendedName>
</protein>
<dbReference type="PRINTS" id="PR00868">
    <property type="entry name" value="DNAPOLI"/>
</dbReference>
<evidence type="ECO:0000259" key="5">
    <source>
        <dbReference type="SMART" id="SM00482"/>
    </source>
</evidence>
<feature type="domain" description="DNA-directed DNA polymerase family A palm" evidence="5">
    <location>
        <begin position="397"/>
        <end position="595"/>
    </location>
</feature>
<dbReference type="InterPro" id="IPR043502">
    <property type="entry name" value="DNA/RNA_pol_sf"/>
</dbReference>